<reference evidence="3" key="1">
    <citation type="journal article" date="2019" name="Int. J. Syst. Evol. Microbiol.">
        <title>The Global Catalogue of Microorganisms (GCM) 10K type strain sequencing project: providing services to taxonomists for standard genome sequencing and annotation.</title>
        <authorList>
            <consortium name="The Broad Institute Genomics Platform"/>
            <consortium name="The Broad Institute Genome Sequencing Center for Infectious Disease"/>
            <person name="Wu L."/>
            <person name="Ma J."/>
        </authorList>
    </citation>
    <scope>NUCLEOTIDE SEQUENCE [LARGE SCALE GENOMIC DNA]</scope>
    <source>
        <strain evidence="3">JCM 9458</strain>
    </source>
</reference>
<feature type="compositionally biased region" description="Low complexity" evidence="1">
    <location>
        <begin position="54"/>
        <end position="73"/>
    </location>
</feature>
<dbReference type="EMBL" id="BAAAYN010000038">
    <property type="protein sequence ID" value="GAA3392648.1"/>
    <property type="molecule type" value="Genomic_DNA"/>
</dbReference>
<evidence type="ECO:0000313" key="2">
    <source>
        <dbReference type="EMBL" id="GAA3392648.1"/>
    </source>
</evidence>
<accession>A0ABP6T649</accession>
<comment type="caution">
    <text evidence="2">The sequence shown here is derived from an EMBL/GenBank/DDBJ whole genome shotgun (WGS) entry which is preliminary data.</text>
</comment>
<dbReference type="RefSeq" id="WP_345731140.1">
    <property type="nucleotide sequence ID" value="NZ_BAAAYN010000038.1"/>
</dbReference>
<feature type="compositionally biased region" description="Acidic residues" evidence="1">
    <location>
        <begin position="80"/>
        <end position="89"/>
    </location>
</feature>
<feature type="compositionally biased region" description="Polar residues" evidence="1">
    <location>
        <begin position="1"/>
        <end position="14"/>
    </location>
</feature>
<protein>
    <submittedName>
        <fullName evidence="2">Uncharacterized protein</fullName>
    </submittedName>
</protein>
<evidence type="ECO:0000256" key="1">
    <source>
        <dbReference type="SAM" id="MobiDB-lite"/>
    </source>
</evidence>
<name>A0ABP6T649_9ACTN</name>
<feature type="region of interest" description="Disordered" evidence="1">
    <location>
        <begin position="1"/>
        <end position="98"/>
    </location>
</feature>
<proteinExistence type="predicted"/>
<organism evidence="2 3">
    <name type="scientific">Cryptosporangium minutisporangium</name>
    <dbReference type="NCBI Taxonomy" id="113569"/>
    <lineage>
        <taxon>Bacteria</taxon>
        <taxon>Bacillati</taxon>
        <taxon>Actinomycetota</taxon>
        <taxon>Actinomycetes</taxon>
        <taxon>Cryptosporangiales</taxon>
        <taxon>Cryptosporangiaceae</taxon>
        <taxon>Cryptosporangium</taxon>
    </lineage>
</organism>
<gene>
    <name evidence="2" type="ORF">GCM10020369_55190</name>
</gene>
<keyword evidence="3" id="KW-1185">Reference proteome</keyword>
<evidence type="ECO:0000313" key="3">
    <source>
        <dbReference type="Proteomes" id="UP001501676"/>
    </source>
</evidence>
<sequence>MTEPSTRPDNTSDGPTLAGGPYLGGPGNDAGYTAGLPRPGHADEIPDSDDAAKDTIAAAGAAPASAATTPATDAARETDTGEAPDDEPGADVGAVNPS</sequence>
<dbReference type="Proteomes" id="UP001501676">
    <property type="component" value="Unassembled WGS sequence"/>
</dbReference>